<sequence length="215" mass="24775">MIRIISRLFILILIIAGSIAIYIKFFYHPELPPAETQISHTTVLQEINRIGKLELVRYNFKDILEYEKKRELIENKAIKEWIPLTIPLENAKVVLIVKGEAVGCIDLTKIKGSDLVTEGDTLIAFLPEPELCYYRINHDQSKVYDVKNVDEQAVMINEAYKKAEVQIKQSALDMGILEQTRTNASRILQPLLEKSSGKKVFIRYRLKGRFDELGR</sequence>
<keyword evidence="1" id="KW-1133">Transmembrane helix</keyword>
<dbReference type="Pfam" id="PF14014">
    <property type="entry name" value="DUF4230"/>
    <property type="match status" value="1"/>
</dbReference>
<name>A0AAE3QQI5_9BACT</name>
<evidence type="ECO:0000313" key="3">
    <source>
        <dbReference type="Proteomes" id="UP001241110"/>
    </source>
</evidence>
<dbReference type="EMBL" id="JASJOS010000011">
    <property type="protein sequence ID" value="MDJ1483510.1"/>
    <property type="molecule type" value="Genomic_DNA"/>
</dbReference>
<organism evidence="2 3">
    <name type="scientific">Xanthocytophaga flava</name>
    <dbReference type="NCBI Taxonomy" id="3048013"/>
    <lineage>
        <taxon>Bacteria</taxon>
        <taxon>Pseudomonadati</taxon>
        <taxon>Bacteroidota</taxon>
        <taxon>Cytophagia</taxon>
        <taxon>Cytophagales</taxon>
        <taxon>Rhodocytophagaceae</taxon>
        <taxon>Xanthocytophaga</taxon>
    </lineage>
</organism>
<keyword evidence="1" id="KW-0472">Membrane</keyword>
<evidence type="ECO:0000313" key="2">
    <source>
        <dbReference type="EMBL" id="MDJ1483510.1"/>
    </source>
</evidence>
<keyword evidence="1" id="KW-0812">Transmembrane</keyword>
<proteinExistence type="predicted"/>
<comment type="caution">
    <text evidence="2">The sequence shown here is derived from an EMBL/GenBank/DDBJ whole genome shotgun (WGS) entry which is preliminary data.</text>
</comment>
<dbReference type="AlphaFoldDB" id="A0AAE3QQI5"/>
<dbReference type="RefSeq" id="WP_313983462.1">
    <property type="nucleotide sequence ID" value="NZ_JASJOR010000020.1"/>
</dbReference>
<evidence type="ECO:0000256" key="1">
    <source>
        <dbReference type="SAM" id="Phobius"/>
    </source>
</evidence>
<gene>
    <name evidence="2" type="ORF">QNI16_23635</name>
</gene>
<accession>A0AAE3QQI5</accession>
<protein>
    <submittedName>
        <fullName evidence="2">DUF4230 domain-containing protein</fullName>
    </submittedName>
</protein>
<reference evidence="2" key="1">
    <citation type="submission" date="2023-05" db="EMBL/GenBank/DDBJ databases">
        <authorList>
            <person name="Zhang X."/>
        </authorList>
    </citation>
    <scope>NUCLEOTIDE SEQUENCE</scope>
    <source>
        <strain evidence="2">YF14B1</strain>
    </source>
</reference>
<dbReference type="InterPro" id="IPR025324">
    <property type="entry name" value="DUF4230"/>
</dbReference>
<dbReference type="Proteomes" id="UP001241110">
    <property type="component" value="Unassembled WGS sequence"/>
</dbReference>
<feature type="transmembrane region" description="Helical" evidence="1">
    <location>
        <begin position="7"/>
        <end position="27"/>
    </location>
</feature>